<dbReference type="AlphaFoldDB" id="A0AA88LWW4"/>
<evidence type="ECO:0000256" key="1">
    <source>
        <dbReference type="SAM" id="MobiDB-lite"/>
    </source>
</evidence>
<evidence type="ECO:0000313" key="3">
    <source>
        <dbReference type="Proteomes" id="UP001187415"/>
    </source>
</evidence>
<protein>
    <submittedName>
        <fullName evidence="2">Uncharacterized protein</fullName>
    </submittedName>
</protein>
<keyword evidence="3" id="KW-1185">Reference proteome</keyword>
<dbReference type="Proteomes" id="UP001187415">
    <property type="component" value="Unassembled WGS sequence"/>
</dbReference>
<evidence type="ECO:0000313" key="2">
    <source>
        <dbReference type="EMBL" id="KAK2825846.1"/>
    </source>
</evidence>
<feature type="compositionally biased region" description="Pro residues" evidence="1">
    <location>
        <begin position="38"/>
        <end position="62"/>
    </location>
</feature>
<name>A0AA88LWW4_CHASR</name>
<gene>
    <name evidence="2" type="ORF">Q5P01_020060</name>
</gene>
<dbReference type="EMBL" id="JAUPFM010000016">
    <property type="protein sequence ID" value="KAK2825846.1"/>
    <property type="molecule type" value="Genomic_DNA"/>
</dbReference>
<proteinExistence type="predicted"/>
<comment type="caution">
    <text evidence="2">The sequence shown here is derived from an EMBL/GenBank/DDBJ whole genome shotgun (WGS) entry which is preliminary data.</text>
</comment>
<reference evidence="2" key="1">
    <citation type="submission" date="2023-07" db="EMBL/GenBank/DDBJ databases">
        <title>Chromosome-level Genome Assembly of Striped Snakehead (Channa striata).</title>
        <authorList>
            <person name="Liu H."/>
        </authorList>
    </citation>
    <scope>NUCLEOTIDE SEQUENCE</scope>
    <source>
        <strain evidence="2">Gz</strain>
        <tissue evidence="2">Muscle</tissue>
    </source>
</reference>
<accession>A0AA88LWW4</accession>
<sequence>MKGPGGVWTTQRDLAARGGIQGGAPGPQVRPELNLPPSILPLPPPPLGANITNPPPPVPSRPIKPYLCAMQTGDQGDGGRVEGDSRAGRPRPHVDLLSL</sequence>
<feature type="compositionally biased region" description="Basic and acidic residues" evidence="1">
    <location>
        <begin position="77"/>
        <end position="87"/>
    </location>
</feature>
<feature type="region of interest" description="Disordered" evidence="1">
    <location>
        <begin position="16"/>
        <end position="99"/>
    </location>
</feature>
<organism evidence="2 3">
    <name type="scientific">Channa striata</name>
    <name type="common">Snakehead murrel</name>
    <name type="synonym">Ophicephalus striatus</name>
    <dbReference type="NCBI Taxonomy" id="64152"/>
    <lineage>
        <taxon>Eukaryota</taxon>
        <taxon>Metazoa</taxon>
        <taxon>Chordata</taxon>
        <taxon>Craniata</taxon>
        <taxon>Vertebrata</taxon>
        <taxon>Euteleostomi</taxon>
        <taxon>Actinopterygii</taxon>
        <taxon>Neopterygii</taxon>
        <taxon>Teleostei</taxon>
        <taxon>Neoteleostei</taxon>
        <taxon>Acanthomorphata</taxon>
        <taxon>Anabantaria</taxon>
        <taxon>Anabantiformes</taxon>
        <taxon>Channoidei</taxon>
        <taxon>Channidae</taxon>
        <taxon>Channa</taxon>
    </lineage>
</organism>